<dbReference type="AlphaFoldDB" id="A0A4Y1N253"/>
<gene>
    <name evidence="2" type="ORF">RADP37_05022</name>
</gene>
<sequence>MPVRRCAVPGDKAPPFPRTPYPPGHCVPWTRWVGACRGRIAPESQALRRLTPPPARTRCLLSTRSPASPSAPRDQPAG</sequence>
<feature type="compositionally biased region" description="Low complexity" evidence="1">
    <location>
        <begin position="56"/>
        <end position="78"/>
    </location>
</feature>
<dbReference type="EMBL" id="CP025189">
    <property type="protein sequence ID" value="AWV24218.1"/>
    <property type="molecule type" value="Genomic_DNA"/>
</dbReference>
<evidence type="ECO:0000313" key="2">
    <source>
        <dbReference type="EMBL" id="AWV24218.1"/>
    </source>
</evidence>
<reference evidence="2" key="1">
    <citation type="submission" date="2017-12" db="EMBL/GenBank/DDBJ databases">
        <authorList>
            <person name="Martens C."/>
            <person name="Dahlstrom E."/>
            <person name="Barbian K."/>
            <person name="Sykora L."/>
            <person name="Ricklefs S."/>
            <person name="Bruno D."/>
            <person name="Anzick I."/>
            <person name="Myles I."/>
            <person name="Datta S.K."/>
        </authorList>
    </citation>
    <scope>NUCLEOTIDE SEQUENCE</scope>
    <source>
        <strain evidence="2">AD2</strain>
    </source>
</reference>
<evidence type="ECO:0000256" key="1">
    <source>
        <dbReference type="SAM" id="MobiDB-lite"/>
    </source>
</evidence>
<feature type="region of interest" description="Disordered" evidence="1">
    <location>
        <begin position="45"/>
        <end position="78"/>
    </location>
</feature>
<accession>A0A4Y1N253</accession>
<organism evidence="2">
    <name type="scientific">Roseomonas mucosa</name>
    <dbReference type="NCBI Taxonomy" id="207340"/>
    <lineage>
        <taxon>Bacteria</taxon>
        <taxon>Pseudomonadati</taxon>
        <taxon>Pseudomonadota</taxon>
        <taxon>Alphaproteobacteria</taxon>
        <taxon>Acetobacterales</taxon>
        <taxon>Roseomonadaceae</taxon>
        <taxon>Roseomonas</taxon>
    </lineage>
</organism>
<proteinExistence type="predicted"/>
<protein>
    <submittedName>
        <fullName evidence="2">Uncharacterized protein</fullName>
    </submittedName>
</protein>
<name>A0A4Y1N253_9PROT</name>